<dbReference type="EMBL" id="CP039350">
    <property type="protein sequence ID" value="QCD96302.1"/>
    <property type="molecule type" value="Genomic_DNA"/>
</dbReference>
<organism evidence="2 3">
    <name type="scientific">Vigna unguiculata</name>
    <name type="common">Cowpea</name>
    <dbReference type="NCBI Taxonomy" id="3917"/>
    <lineage>
        <taxon>Eukaryota</taxon>
        <taxon>Viridiplantae</taxon>
        <taxon>Streptophyta</taxon>
        <taxon>Embryophyta</taxon>
        <taxon>Tracheophyta</taxon>
        <taxon>Spermatophyta</taxon>
        <taxon>Magnoliopsida</taxon>
        <taxon>eudicotyledons</taxon>
        <taxon>Gunneridae</taxon>
        <taxon>Pentapetalae</taxon>
        <taxon>rosids</taxon>
        <taxon>fabids</taxon>
        <taxon>Fabales</taxon>
        <taxon>Fabaceae</taxon>
        <taxon>Papilionoideae</taxon>
        <taxon>50 kb inversion clade</taxon>
        <taxon>NPAAA clade</taxon>
        <taxon>indigoferoid/millettioid clade</taxon>
        <taxon>Phaseoleae</taxon>
        <taxon>Vigna</taxon>
    </lineage>
</organism>
<protein>
    <submittedName>
        <fullName evidence="2">Uncharacterized protein</fullName>
    </submittedName>
</protein>
<keyword evidence="3" id="KW-1185">Reference proteome</keyword>
<evidence type="ECO:0000256" key="1">
    <source>
        <dbReference type="SAM" id="MobiDB-lite"/>
    </source>
</evidence>
<feature type="compositionally biased region" description="Polar residues" evidence="1">
    <location>
        <begin position="22"/>
        <end position="36"/>
    </location>
</feature>
<evidence type="ECO:0000313" key="2">
    <source>
        <dbReference type="EMBL" id="QCD96302.1"/>
    </source>
</evidence>
<evidence type="ECO:0000313" key="3">
    <source>
        <dbReference type="Proteomes" id="UP000501690"/>
    </source>
</evidence>
<dbReference type="Proteomes" id="UP000501690">
    <property type="component" value="Linkage Group LG6"/>
</dbReference>
<proteinExistence type="predicted"/>
<feature type="region of interest" description="Disordered" evidence="1">
    <location>
        <begin position="18"/>
        <end position="44"/>
    </location>
</feature>
<sequence length="104" mass="11538">MEHEYIFGGTIPQIVHSHKTGKNSATCIGSRSSQRPSLRRGECPRSSSRLLLRRDYVKGLGSFAKARLGEVISPERDELSLKTQSTRLGEYSRRTPGRGPVILA</sequence>
<reference evidence="2 3" key="1">
    <citation type="submission" date="2019-04" db="EMBL/GenBank/DDBJ databases">
        <title>An improved genome assembly and genetic linkage map for asparagus bean, Vigna unguiculata ssp. sesquipedialis.</title>
        <authorList>
            <person name="Xia Q."/>
            <person name="Zhang R."/>
            <person name="Dong Y."/>
        </authorList>
    </citation>
    <scope>NUCLEOTIDE SEQUENCE [LARGE SCALE GENOMIC DNA]</scope>
    <source>
        <tissue evidence="2">Leaf</tissue>
    </source>
</reference>
<dbReference type="AlphaFoldDB" id="A0A4D6M4U5"/>
<accession>A0A4D6M4U5</accession>
<feature type="region of interest" description="Disordered" evidence="1">
    <location>
        <begin position="83"/>
        <end position="104"/>
    </location>
</feature>
<gene>
    <name evidence="2" type="ORF">DEO72_LG6g1004</name>
</gene>
<name>A0A4D6M4U5_VIGUN</name>